<protein>
    <submittedName>
        <fullName evidence="2">Uncharacterized protein</fullName>
    </submittedName>
</protein>
<dbReference type="AlphaFoldDB" id="A0A0J1BJM0"/>
<feature type="region of interest" description="Disordered" evidence="1">
    <location>
        <begin position="1"/>
        <end position="27"/>
    </location>
</feature>
<comment type="caution">
    <text evidence="2">The sequence shown here is derived from an EMBL/GenBank/DDBJ whole genome shotgun (WGS) entry which is preliminary data.</text>
</comment>
<organism evidence="2 3">
    <name type="scientific">Rhodopirellula islandica</name>
    <dbReference type="NCBI Taxonomy" id="595434"/>
    <lineage>
        <taxon>Bacteria</taxon>
        <taxon>Pseudomonadati</taxon>
        <taxon>Planctomycetota</taxon>
        <taxon>Planctomycetia</taxon>
        <taxon>Pirellulales</taxon>
        <taxon>Pirellulaceae</taxon>
        <taxon>Rhodopirellula</taxon>
    </lineage>
</organism>
<keyword evidence="3" id="KW-1185">Reference proteome</keyword>
<evidence type="ECO:0000313" key="3">
    <source>
        <dbReference type="Proteomes" id="UP000036367"/>
    </source>
</evidence>
<dbReference type="STRING" id="595434.RISK_001383"/>
<dbReference type="Proteomes" id="UP000036367">
    <property type="component" value="Unassembled WGS sequence"/>
</dbReference>
<proteinExistence type="predicted"/>
<reference evidence="2" key="1">
    <citation type="submission" date="2015-05" db="EMBL/GenBank/DDBJ databases">
        <title>Permanent draft genome of Rhodopirellula islandicus K833.</title>
        <authorList>
            <person name="Kizina J."/>
            <person name="Richter M."/>
            <person name="Glockner F.O."/>
            <person name="Harder J."/>
        </authorList>
    </citation>
    <scope>NUCLEOTIDE SEQUENCE [LARGE SCALE GENOMIC DNA]</scope>
    <source>
        <strain evidence="2">K833</strain>
    </source>
</reference>
<feature type="region of interest" description="Disordered" evidence="1">
    <location>
        <begin position="84"/>
        <end position="208"/>
    </location>
</feature>
<name>A0A0J1BJM0_RHOIS</name>
<dbReference type="EMBL" id="LECT01000014">
    <property type="protein sequence ID" value="KLU06628.1"/>
    <property type="molecule type" value="Genomic_DNA"/>
</dbReference>
<feature type="compositionally biased region" description="Polar residues" evidence="1">
    <location>
        <begin position="99"/>
        <end position="118"/>
    </location>
</feature>
<sequence>MDLRRQTGNRNRSGPTRATAQSHGTRTLSFARQRPIQLPHFISPPRQQPAGGCVVLLEPPATNSWFGRLARDCERSQRCLRTNESLPFQRNAQPDKANSGRTAARTNGNAPATGNQPTAVPPSPARQQRPTTSRQRPASCASRGLATHRQWLGKRRGMARCTQPPRGDPCASVPLRSDHFARETRTRDASALDGQASAHPSRGHRFRADRQCPDSVRNLAGGPRETPAAIAFPWELEPARFVTFRRWFPRNTNHSRFGRPLCLNFSPPRPGIASPVTKRVTPLANTKGVKRRQPNAVFSVPQTSMNQTSIRRHILP</sequence>
<evidence type="ECO:0000313" key="2">
    <source>
        <dbReference type="EMBL" id="KLU06628.1"/>
    </source>
</evidence>
<feature type="compositionally biased region" description="Basic and acidic residues" evidence="1">
    <location>
        <begin position="176"/>
        <end position="190"/>
    </location>
</feature>
<feature type="compositionally biased region" description="Low complexity" evidence="1">
    <location>
        <begin position="125"/>
        <end position="138"/>
    </location>
</feature>
<evidence type="ECO:0000256" key="1">
    <source>
        <dbReference type="SAM" id="MobiDB-lite"/>
    </source>
</evidence>
<accession>A0A0J1BJM0</accession>
<gene>
    <name evidence="2" type="ORF">RISK_001383</name>
</gene>